<reference evidence="3" key="2">
    <citation type="submission" date="2015-08" db="UniProtKB">
        <authorList>
            <consortium name="WormBaseParasite"/>
        </authorList>
    </citation>
    <scope>IDENTIFICATION</scope>
</reference>
<evidence type="ECO:0000313" key="2">
    <source>
        <dbReference type="Proteomes" id="UP000035680"/>
    </source>
</evidence>
<proteinExistence type="predicted"/>
<protein>
    <submittedName>
        <fullName evidence="3">DUF1336 domain-containing protein</fullName>
    </submittedName>
</protein>
<dbReference type="AlphaFoldDB" id="A0A0K0FY30"/>
<reference evidence="2" key="1">
    <citation type="submission" date="2014-07" db="EMBL/GenBank/DDBJ databases">
        <authorList>
            <person name="Martin A.A"/>
            <person name="De Silva N."/>
        </authorList>
    </citation>
    <scope>NUCLEOTIDE SEQUENCE</scope>
</reference>
<organism evidence="2 3">
    <name type="scientific">Strongyloides venezuelensis</name>
    <name type="common">Threadworm</name>
    <dbReference type="NCBI Taxonomy" id="75913"/>
    <lineage>
        <taxon>Eukaryota</taxon>
        <taxon>Metazoa</taxon>
        <taxon>Ecdysozoa</taxon>
        <taxon>Nematoda</taxon>
        <taxon>Chromadorea</taxon>
        <taxon>Rhabditida</taxon>
        <taxon>Tylenchina</taxon>
        <taxon>Panagrolaimomorpha</taxon>
        <taxon>Strongyloidoidea</taxon>
        <taxon>Strongyloididae</taxon>
        <taxon>Strongyloides</taxon>
    </lineage>
</organism>
<name>A0A0K0FY30_STRVS</name>
<sequence length="402" mass="45531">MSLNIEDCHFSQKLLMSKKMSSEDYYGSSLDISSDEDIHIDFNSSISKTIHNQLHTSQNLHLVRAHTIAEMKFSGEREVKKSSHEIKNSLTKEEPLTDLADKLDTDIQNLLTINSLYNSSSSIDKKKDFVNNLNEEYDYISSDDHSNSSKLSSFSSSSNTDNITTTFPEEFIQKSGNITSKNNKIKSFKSATKKLLRKSNSSVSNDSGIQLAVAGTKYILCTEDPLAKIKNAKKERFMNIHKEEPLPYPKSFSWDWPYCNEGVAKGLYTAEAFTVCLPFNNGGTGVSNNTTRKFEKISESNFAWQVGLSNTSITGNCFWRMELEVIKGLNMIALIVSRDISRLDDTSKRLKRVRKVYKLPNYYDVTTLATKSYDWGIVLTANKRDESRSGKSLKFKRADTYT</sequence>
<accession>A0A0K0FY30</accession>
<evidence type="ECO:0000256" key="1">
    <source>
        <dbReference type="SAM" id="MobiDB-lite"/>
    </source>
</evidence>
<dbReference type="Proteomes" id="UP000035680">
    <property type="component" value="Unassembled WGS sequence"/>
</dbReference>
<dbReference type="WBParaSite" id="SVE_1735600.1">
    <property type="protein sequence ID" value="SVE_1735600.1"/>
    <property type="gene ID" value="SVE_1735600"/>
</dbReference>
<evidence type="ECO:0000313" key="3">
    <source>
        <dbReference type="WBParaSite" id="SVE_1735600.1"/>
    </source>
</evidence>
<feature type="region of interest" description="Disordered" evidence="1">
    <location>
        <begin position="141"/>
        <end position="160"/>
    </location>
</feature>
<keyword evidence="2" id="KW-1185">Reference proteome</keyword>
<feature type="compositionally biased region" description="Low complexity" evidence="1">
    <location>
        <begin position="148"/>
        <end position="160"/>
    </location>
</feature>